<dbReference type="Proteomes" id="UP000006346">
    <property type="component" value="Chromosome"/>
</dbReference>
<dbReference type="AlphaFoldDB" id="G7WIF8"/>
<gene>
    <name evidence="2" type="ordered locus">Desor_3550</name>
</gene>
<dbReference type="KEGG" id="dor:Desor_3550"/>
<accession>G7WIF8</accession>
<proteinExistence type="predicted"/>
<feature type="compositionally biased region" description="Polar residues" evidence="1">
    <location>
        <begin position="15"/>
        <end position="27"/>
    </location>
</feature>
<dbReference type="HOGENOM" id="CLU_2218849_0_0_9"/>
<dbReference type="PATRIC" id="fig|768706.3.peg.3575"/>
<reference evidence="3" key="1">
    <citation type="submission" date="2011-11" db="EMBL/GenBank/DDBJ databases">
        <title>Complete sequence of Desulfosporosinus orientis DSM 765.</title>
        <authorList>
            <person name="Lucas S."/>
            <person name="Han J."/>
            <person name="Lapidus A."/>
            <person name="Cheng J.-F."/>
            <person name="Goodwin L."/>
            <person name="Pitluck S."/>
            <person name="Peters L."/>
            <person name="Ovchinnikova G."/>
            <person name="Teshima H."/>
            <person name="Detter J.C."/>
            <person name="Han C."/>
            <person name="Tapia R."/>
            <person name="Land M."/>
            <person name="Hauser L."/>
            <person name="Kyrpides N."/>
            <person name="Ivanova N."/>
            <person name="Pagani I."/>
            <person name="Pester M."/>
            <person name="Spring S."/>
            <person name="Ollivier B."/>
            <person name="Rattei T."/>
            <person name="Klenk H.-P."/>
            <person name="Wagner M."/>
            <person name="Loy A."/>
            <person name="Woyke T."/>
        </authorList>
    </citation>
    <scope>NUCLEOTIDE SEQUENCE [LARGE SCALE GENOMIC DNA]</scope>
    <source>
        <strain evidence="3">ATCC 19365 / DSM 765 / NCIMB 8382 / VKM B-1628</strain>
    </source>
</reference>
<evidence type="ECO:0000256" key="1">
    <source>
        <dbReference type="SAM" id="MobiDB-lite"/>
    </source>
</evidence>
<keyword evidence="3" id="KW-1185">Reference proteome</keyword>
<dbReference type="EMBL" id="CP003108">
    <property type="protein sequence ID" value="AET69032.1"/>
    <property type="molecule type" value="Genomic_DNA"/>
</dbReference>
<sequence>MNEYDNIRLFKKNRNTGGPEQESTNADLKNRDERIPEKRITPFEVKDYSRKVNPSPRDESFLPPGLTAILRKSLKALGIDLNQNFSLQKAGELVKKSPLWSLLKKL</sequence>
<protein>
    <submittedName>
        <fullName evidence="2">Uncharacterized protein</fullName>
    </submittedName>
</protein>
<dbReference type="STRING" id="768706.Desor_3550"/>
<evidence type="ECO:0000313" key="2">
    <source>
        <dbReference type="EMBL" id="AET69032.1"/>
    </source>
</evidence>
<evidence type="ECO:0000313" key="3">
    <source>
        <dbReference type="Proteomes" id="UP000006346"/>
    </source>
</evidence>
<name>G7WIF8_DESOD</name>
<reference evidence="2 3" key="2">
    <citation type="journal article" date="2012" name="J. Bacteriol.">
        <title>Complete genome sequences of Desulfosporosinus orientis DSM765T, Desulfosporosinus youngiae DSM17734T, Desulfosporosinus meridiei DSM13257T, and Desulfosporosinus acidiphilus DSM22704T.</title>
        <authorList>
            <person name="Pester M."/>
            <person name="Brambilla E."/>
            <person name="Alazard D."/>
            <person name="Rattei T."/>
            <person name="Weinmaier T."/>
            <person name="Han J."/>
            <person name="Lucas S."/>
            <person name="Lapidus A."/>
            <person name="Cheng J.F."/>
            <person name="Goodwin L."/>
            <person name="Pitluck S."/>
            <person name="Peters L."/>
            <person name="Ovchinnikova G."/>
            <person name="Teshima H."/>
            <person name="Detter J.C."/>
            <person name="Han C.S."/>
            <person name="Tapia R."/>
            <person name="Land M.L."/>
            <person name="Hauser L."/>
            <person name="Kyrpides N.C."/>
            <person name="Ivanova N.N."/>
            <person name="Pagani I."/>
            <person name="Huntmann M."/>
            <person name="Wei C.L."/>
            <person name="Davenport K.W."/>
            <person name="Daligault H."/>
            <person name="Chain P.S."/>
            <person name="Chen A."/>
            <person name="Mavromatis K."/>
            <person name="Markowitz V."/>
            <person name="Szeto E."/>
            <person name="Mikhailova N."/>
            <person name="Pati A."/>
            <person name="Wagner M."/>
            <person name="Woyke T."/>
            <person name="Ollivier B."/>
            <person name="Klenk H.P."/>
            <person name="Spring S."/>
            <person name="Loy A."/>
        </authorList>
    </citation>
    <scope>NUCLEOTIDE SEQUENCE [LARGE SCALE GENOMIC DNA]</scope>
    <source>
        <strain evidence="3">ATCC 19365 / DSM 765 / NCIMB 8382 / VKM B-1628</strain>
    </source>
</reference>
<organism evidence="2 3">
    <name type="scientific">Desulfosporosinus orientis (strain ATCC 19365 / DSM 765 / NCIMB 8382 / VKM B-1628 / Singapore I)</name>
    <name type="common">Desulfotomaculum orientis</name>
    <dbReference type="NCBI Taxonomy" id="768706"/>
    <lineage>
        <taxon>Bacteria</taxon>
        <taxon>Bacillati</taxon>
        <taxon>Bacillota</taxon>
        <taxon>Clostridia</taxon>
        <taxon>Eubacteriales</taxon>
        <taxon>Desulfitobacteriaceae</taxon>
        <taxon>Desulfosporosinus</taxon>
    </lineage>
</organism>
<feature type="region of interest" description="Disordered" evidence="1">
    <location>
        <begin position="1"/>
        <end position="36"/>
    </location>
</feature>
<dbReference type="RefSeq" id="WP_014185840.1">
    <property type="nucleotide sequence ID" value="NC_016584.1"/>
</dbReference>